<feature type="domain" description="Nrap protein" evidence="12">
    <location>
        <begin position="1040"/>
        <end position="1162"/>
    </location>
</feature>
<organism evidence="13 14">
    <name type="scientific">Meristemomyces frigidus</name>
    <dbReference type="NCBI Taxonomy" id="1508187"/>
    <lineage>
        <taxon>Eukaryota</taxon>
        <taxon>Fungi</taxon>
        <taxon>Dikarya</taxon>
        <taxon>Ascomycota</taxon>
        <taxon>Pezizomycotina</taxon>
        <taxon>Dothideomycetes</taxon>
        <taxon>Dothideomycetidae</taxon>
        <taxon>Mycosphaerellales</taxon>
        <taxon>Teratosphaeriaceae</taxon>
        <taxon>Meristemomyces</taxon>
    </lineage>
</organism>
<proteinExistence type="inferred from homology"/>
<feature type="compositionally biased region" description="Basic and acidic residues" evidence="6">
    <location>
        <begin position="30"/>
        <end position="40"/>
    </location>
</feature>
<evidence type="ECO:0000259" key="8">
    <source>
        <dbReference type="Pfam" id="PF17403"/>
    </source>
</evidence>
<dbReference type="GO" id="GO:0006409">
    <property type="term" value="P:tRNA export from nucleus"/>
    <property type="evidence" value="ECO:0007669"/>
    <property type="project" value="TreeGrafter"/>
</dbReference>
<evidence type="ECO:0000259" key="9">
    <source>
        <dbReference type="Pfam" id="PF17404"/>
    </source>
</evidence>
<dbReference type="Pfam" id="PF17403">
    <property type="entry name" value="Nrap_D2"/>
    <property type="match status" value="1"/>
</dbReference>
<feature type="domain" description="Nrap protein" evidence="9">
    <location>
        <begin position="542"/>
        <end position="670"/>
    </location>
</feature>
<reference evidence="13" key="1">
    <citation type="submission" date="2023-08" db="EMBL/GenBank/DDBJ databases">
        <title>Black Yeasts Isolated from many extreme environments.</title>
        <authorList>
            <person name="Coleine C."/>
            <person name="Stajich J.E."/>
            <person name="Selbmann L."/>
        </authorList>
    </citation>
    <scope>NUCLEOTIDE SEQUENCE</scope>
    <source>
        <strain evidence="13">CCFEE 5401</strain>
    </source>
</reference>
<feature type="domain" description="Nrap protein" evidence="7">
    <location>
        <begin position="243"/>
        <end position="385"/>
    </location>
</feature>
<evidence type="ECO:0000256" key="5">
    <source>
        <dbReference type="RuleBase" id="RU364032"/>
    </source>
</evidence>
<dbReference type="InterPro" id="IPR035368">
    <property type="entry name" value="Nrap_D3"/>
</dbReference>
<keyword evidence="5" id="KW-0687">Ribonucleoprotein</keyword>
<dbReference type="Pfam" id="PF03813">
    <property type="entry name" value="Nrap"/>
    <property type="match status" value="1"/>
</dbReference>
<evidence type="ECO:0000256" key="2">
    <source>
        <dbReference type="ARBA" id="ARBA00006674"/>
    </source>
</evidence>
<gene>
    <name evidence="13" type="ORF">LTR62_002126</name>
</gene>
<dbReference type="PANTHER" id="PTHR17972">
    <property type="entry name" value="NUCLEOLAR RNA-ASSOCIATED PROTEIN"/>
    <property type="match status" value="1"/>
</dbReference>
<comment type="similarity">
    <text evidence="2 5">Belongs to the NRAP family.</text>
</comment>
<keyword evidence="3 5" id="KW-0694">RNA-binding</keyword>
<evidence type="ECO:0000256" key="4">
    <source>
        <dbReference type="ARBA" id="ARBA00023242"/>
    </source>
</evidence>
<comment type="subcellular location">
    <subcellularLocation>
        <location evidence="1 5">Nucleus</location>
        <location evidence="1 5">Nucleolus</location>
    </subcellularLocation>
</comment>
<dbReference type="InterPro" id="IPR035082">
    <property type="entry name" value="Nrap_D1"/>
</dbReference>
<keyword evidence="4 5" id="KW-0539">Nucleus</keyword>
<feature type="compositionally biased region" description="Polar residues" evidence="6">
    <location>
        <begin position="124"/>
        <end position="135"/>
    </location>
</feature>
<dbReference type="InterPro" id="IPR035371">
    <property type="entry name" value="Nrap_D6"/>
</dbReference>
<dbReference type="GO" id="GO:0006364">
    <property type="term" value="P:rRNA processing"/>
    <property type="evidence" value="ECO:0007669"/>
    <property type="project" value="UniProtKB-KW"/>
</dbReference>
<dbReference type="AlphaFoldDB" id="A0AAN7T8K7"/>
<dbReference type="Gene3D" id="3.30.70.3030">
    <property type="match status" value="1"/>
</dbReference>
<evidence type="ECO:0000256" key="1">
    <source>
        <dbReference type="ARBA" id="ARBA00004604"/>
    </source>
</evidence>
<feature type="region of interest" description="Disordered" evidence="6">
    <location>
        <begin position="1"/>
        <end position="135"/>
    </location>
</feature>
<dbReference type="InterPro" id="IPR035369">
    <property type="entry name" value="Nrap_D4"/>
</dbReference>
<evidence type="ECO:0000259" key="12">
    <source>
        <dbReference type="Pfam" id="PF17407"/>
    </source>
</evidence>
<feature type="compositionally biased region" description="Polar residues" evidence="6">
    <location>
        <begin position="99"/>
        <end position="110"/>
    </location>
</feature>
<dbReference type="PANTHER" id="PTHR17972:SF0">
    <property type="entry name" value="NUCLEOLAR PROTEIN 6"/>
    <property type="match status" value="1"/>
</dbReference>
<dbReference type="GO" id="GO:0034456">
    <property type="term" value="C:UTP-C complex"/>
    <property type="evidence" value="ECO:0007669"/>
    <property type="project" value="TreeGrafter"/>
</dbReference>
<dbReference type="Pfam" id="PF17407">
    <property type="entry name" value="Nrap_D6"/>
    <property type="match status" value="1"/>
</dbReference>
<dbReference type="Pfam" id="PF17405">
    <property type="entry name" value="Nrap_D4"/>
    <property type="match status" value="1"/>
</dbReference>
<evidence type="ECO:0000313" key="14">
    <source>
        <dbReference type="Proteomes" id="UP001310890"/>
    </source>
</evidence>
<dbReference type="Gene3D" id="1.10.1410.10">
    <property type="match status" value="1"/>
</dbReference>
<sequence>MAPRAMKRLKVEHTSSDHEEDDASYASFGGDEHDAPETEGHSTVGHVIDGGWGEKKDELDIGDANDGVEYRMEEEQDEDEDEDEDDDADEDSVGIDQLQPKSASSPSRSKMIQKDRKNARHPPLSTSGSVNTSGSLKSNLFKLQIEELLSQIRQRRGKKEEDAEKALRALKTTIDATAPVAPLSIAEARRRLLKHKVAVPFPAPGPPKDAMYKLEYAKPAAVNVTGSYVLKTQSRSNELLSMDMMIVMPDALFQEKDYLNHRYFYKRAYYLACLASAIHAALGHIYNIHFSEFRDDHLKPVLEITPLAQQKPDNAESKPAAKWCINVIPCLNAEVFAAEKLLPSKNSVRPADESIQAAPTPFYNASLRADMLVKSYLRVLHDTASRCEAFRDACLLGATWLRQRGFGSSSAGGGFGNFEWAAFIASMLQGGGASGKPLLSDSYSSYQLFKATLQALAVRDLSKQALVIGDAAVMPVGDGSPMVWDAARSHNILYNLTPWAYPQLRQEARLTLTTLADQLYDGFGAAFITKKTGTLPRYDYTINVQSPVASSTVQLYEILKRGLGDRVSLIVLQPRSASSWQLGTMRPIVGTWVVTIGLAVNPDTVNRTVDHGPPAESKEEAASFRKFWGEKAELRRFKDGSISESLVWSVDERGYGVLEQVVRFLLGKHFGLVADDQVSFTEADFVSLLRQGARTSGFHELTEAYKQLETDIRGLDGLPLSIRQIMPADAQLRYASTRPPGNVTGQERTQPANVTIQFEGSTRWPDDLVAIQRTKIAFLLKLGELLQEAHSSITARVGLENPHDEILNQGYLDIVHARGPAFRMRIYHDREQTLLEQQLKDKSVAPSAKEAAAQALAVYKRDYIRGPAHTQAVSRLCNRYPPLSGTMRLLKKWFASHLLTNHVAEEVVELIAIRTFVQPYPWGTPSSIRTGFLRTLHWLARWDWRIEPVIVDLSGSGELKPAHAQAMRSRFEAWRKLDPSLNRTVLFAASSVDADGITFTDGRPSRVVAGRMTALAKAACQEVEEKGLSLQPRSLFASALEDYDFVMHLDVGKKRKSAQYKNLELATLDDPALVGFDSATLFLQELEALYGSAIVFFYGGAERPIIAGLWSPQTAPRVWKMNLAYSALPTKTSKDGEVMAAINKTAIVAEIARLGGDLIDKIDVR</sequence>
<dbReference type="InterPro" id="IPR035367">
    <property type="entry name" value="Nrap_D2"/>
</dbReference>
<dbReference type="EMBL" id="JAVRRL010000151">
    <property type="protein sequence ID" value="KAK5105823.1"/>
    <property type="molecule type" value="Genomic_DNA"/>
</dbReference>
<comment type="caution">
    <text evidence="13">The sequence shown here is derived from an EMBL/GenBank/DDBJ whole genome shotgun (WGS) entry which is preliminary data.</text>
</comment>
<evidence type="ECO:0000313" key="13">
    <source>
        <dbReference type="EMBL" id="KAK5105823.1"/>
    </source>
</evidence>
<evidence type="ECO:0000259" key="10">
    <source>
        <dbReference type="Pfam" id="PF17405"/>
    </source>
</evidence>
<feature type="domain" description="Nrap protein" evidence="8">
    <location>
        <begin position="389"/>
        <end position="530"/>
    </location>
</feature>
<feature type="domain" description="Nrap protein" evidence="11">
    <location>
        <begin position="880"/>
        <end position="1037"/>
    </location>
</feature>
<keyword evidence="5" id="KW-0690">Ribosome biogenesis</keyword>
<evidence type="ECO:0000259" key="11">
    <source>
        <dbReference type="Pfam" id="PF17406"/>
    </source>
</evidence>
<dbReference type="InterPro" id="IPR035370">
    <property type="entry name" value="Nrap_D5"/>
</dbReference>
<evidence type="ECO:0000259" key="7">
    <source>
        <dbReference type="Pfam" id="PF03813"/>
    </source>
</evidence>
<dbReference type="Proteomes" id="UP001310890">
    <property type="component" value="Unassembled WGS sequence"/>
</dbReference>
<dbReference type="GO" id="GO:0032040">
    <property type="term" value="C:small-subunit processome"/>
    <property type="evidence" value="ECO:0007669"/>
    <property type="project" value="TreeGrafter"/>
</dbReference>
<name>A0AAN7T8K7_9PEZI</name>
<keyword evidence="5" id="KW-0698">rRNA processing</keyword>
<evidence type="ECO:0000256" key="6">
    <source>
        <dbReference type="SAM" id="MobiDB-lite"/>
    </source>
</evidence>
<dbReference type="InterPro" id="IPR005554">
    <property type="entry name" value="NOL6/Upt22"/>
</dbReference>
<feature type="compositionally biased region" description="Acidic residues" evidence="6">
    <location>
        <begin position="74"/>
        <end position="93"/>
    </location>
</feature>
<dbReference type="Pfam" id="PF17404">
    <property type="entry name" value="Nrap_D3"/>
    <property type="match status" value="1"/>
</dbReference>
<dbReference type="GO" id="GO:0032545">
    <property type="term" value="C:CURI complex"/>
    <property type="evidence" value="ECO:0007669"/>
    <property type="project" value="TreeGrafter"/>
</dbReference>
<evidence type="ECO:0000256" key="3">
    <source>
        <dbReference type="ARBA" id="ARBA00022884"/>
    </source>
</evidence>
<accession>A0AAN7T8K7</accession>
<dbReference type="Pfam" id="PF17406">
    <property type="entry name" value="Nrap_D5"/>
    <property type="match status" value="1"/>
</dbReference>
<dbReference type="GO" id="GO:0003723">
    <property type="term" value="F:RNA binding"/>
    <property type="evidence" value="ECO:0007669"/>
    <property type="project" value="UniProtKB-KW"/>
</dbReference>
<feature type="domain" description="Nrap protein" evidence="10">
    <location>
        <begin position="692"/>
        <end position="877"/>
    </location>
</feature>
<protein>
    <recommendedName>
        <fullName evidence="5">U3 small nucleolar RNA-associated protein 22</fullName>
    </recommendedName>
</protein>